<accession>A0A7J7LWK1</accession>
<dbReference type="EMBL" id="JACGCM010001948">
    <property type="protein sequence ID" value="KAF6146969.1"/>
    <property type="molecule type" value="Genomic_DNA"/>
</dbReference>
<dbReference type="PANTHER" id="PTHR33240:SF15">
    <property type="entry name" value="GAG-PRO-LIKE PROTEIN"/>
    <property type="match status" value="1"/>
</dbReference>
<dbReference type="PANTHER" id="PTHR33240">
    <property type="entry name" value="OS08G0508500 PROTEIN"/>
    <property type="match status" value="1"/>
</dbReference>
<proteinExistence type="predicted"/>
<evidence type="ECO:0000256" key="1">
    <source>
        <dbReference type="SAM" id="MobiDB-lite"/>
    </source>
</evidence>
<gene>
    <name evidence="3" type="ORF">GIB67_036688</name>
</gene>
<dbReference type="InterPro" id="IPR005162">
    <property type="entry name" value="Retrotrans_gag_dom"/>
</dbReference>
<dbReference type="AlphaFoldDB" id="A0A7J7LWK1"/>
<evidence type="ECO:0000313" key="4">
    <source>
        <dbReference type="Proteomes" id="UP000541444"/>
    </source>
</evidence>
<name>A0A7J7LWK1_9MAGN</name>
<keyword evidence="4" id="KW-1185">Reference proteome</keyword>
<sequence>MTPTLRSSLTYAGNSVDGVAAQIALLSQQFFQVEERHHAQLHQKREKHRLEFEAERNRRLDDADRHRQNQAIDELRNTVRELQRLQPLEAARPSQAPDPSPFRWYHNLPNGSIRSFEQLSQLFIAQFAFNKDREVRVDALFNFRKTCNETLEAFTKRFLDESRKIKNLDCANAVLAYSNALPDHCRVKEYLVLHKPRTLEEMLSKVNDYIDLERLHKSRKLGQPLVTNFNKPRQNLPSTPTPLIAPVSQETKSRKRPNNDINAETRKKRPKPVLPTLTTPLSTLLPHIQVDLIWRIPFPIKVRPGEPYCANRKYPLVIMIKVENLVLHTMLIDTGSAADVFFLQTVQIMKKINLITATNVELKGFNGATKVAIGRISLPVTTGPVTLQTSFLIIDKKSEYLGILKRDWLHAHAMRAIPSTYHQTLRFTTP</sequence>
<dbReference type="OrthoDB" id="1746852at2759"/>
<dbReference type="Pfam" id="PF03732">
    <property type="entry name" value="Retrotrans_gag"/>
    <property type="match status" value="1"/>
</dbReference>
<protein>
    <recommendedName>
        <fullName evidence="2">Retrotransposon gag domain-containing protein</fullName>
    </recommendedName>
</protein>
<comment type="caution">
    <text evidence="3">The sequence shown here is derived from an EMBL/GenBank/DDBJ whole genome shotgun (WGS) entry which is preliminary data.</text>
</comment>
<dbReference type="CDD" id="cd00303">
    <property type="entry name" value="retropepsin_like"/>
    <property type="match status" value="1"/>
</dbReference>
<evidence type="ECO:0000259" key="2">
    <source>
        <dbReference type="Pfam" id="PF03732"/>
    </source>
</evidence>
<dbReference type="Proteomes" id="UP000541444">
    <property type="component" value="Unassembled WGS sequence"/>
</dbReference>
<dbReference type="Gene3D" id="2.40.70.10">
    <property type="entry name" value="Acid Proteases"/>
    <property type="match status" value="1"/>
</dbReference>
<feature type="compositionally biased region" description="Polar residues" evidence="1">
    <location>
        <begin position="225"/>
        <end position="238"/>
    </location>
</feature>
<evidence type="ECO:0000313" key="3">
    <source>
        <dbReference type="EMBL" id="KAF6146969.1"/>
    </source>
</evidence>
<feature type="region of interest" description="Disordered" evidence="1">
    <location>
        <begin position="223"/>
        <end position="275"/>
    </location>
</feature>
<reference evidence="3 4" key="1">
    <citation type="journal article" date="2020" name="IScience">
        <title>Genome Sequencing of the Endangered Kingdonia uniflora (Circaeasteraceae, Ranunculales) Reveals Potential Mechanisms of Evolutionary Specialization.</title>
        <authorList>
            <person name="Sun Y."/>
            <person name="Deng T."/>
            <person name="Zhang A."/>
            <person name="Moore M.J."/>
            <person name="Landis J.B."/>
            <person name="Lin N."/>
            <person name="Zhang H."/>
            <person name="Zhang X."/>
            <person name="Huang J."/>
            <person name="Zhang X."/>
            <person name="Sun H."/>
            <person name="Wang H."/>
        </authorList>
    </citation>
    <scope>NUCLEOTIDE SEQUENCE [LARGE SCALE GENOMIC DNA]</scope>
    <source>
        <strain evidence="3">TB1705</strain>
        <tissue evidence="3">Leaf</tissue>
    </source>
</reference>
<feature type="domain" description="Retrotransposon gag" evidence="2">
    <location>
        <begin position="103"/>
        <end position="181"/>
    </location>
</feature>
<dbReference type="InterPro" id="IPR021109">
    <property type="entry name" value="Peptidase_aspartic_dom_sf"/>
</dbReference>
<organism evidence="3 4">
    <name type="scientific">Kingdonia uniflora</name>
    <dbReference type="NCBI Taxonomy" id="39325"/>
    <lineage>
        <taxon>Eukaryota</taxon>
        <taxon>Viridiplantae</taxon>
        <taxon>Streptophyta</taxon>
        <taxon>Embryophyta</taxon>
        <taxon>Tracheophyta</taxon>
        <taxon>Spermatophyta</taxon>
        <taxon>Magnoliopsida</taxon>
        <taxon>Ranunculales</taxon>
        <taxon>Circaeasteraceae</taxon>
        <taxon>Kingdonia</taxon>
    </lineage>
</organism>